<reference evidence="1 2" key="1">
    <citation type="journal article" date="2009" name="Stand. Genomic Sci.">
        <title>Complete genome sequence of Dyadobacter fermentans type strain (NS114).</title>
        <authorList>
            <person name="Lang E."/>
            <person name="Lapidus A."/>
            <person name="Chertkov O."/>
            <person name="Brettin T."/>
            <person name="Detter J.C."/>
            <person name="Han C."/>
            <person name="Copeland A."/>
            <person name="Glavina Del Rio T."/>
            <person name="Nolan M."/>
            <person name="Chen F."/>
            <person name="Lucas S."/>
            <person name="Tice H."/>
            <person name="Cheng J.F."/>
            <person name="Land M."/>
            <person name="Hauser L."/>
            <person name="Chang Y.J."/>
            <person name="Jeffries C.D."/>
            <person name="Kopitz M."/>
            <person name="Bruce D."/>
            <person name="Goodwin L."/>
            <person name="Pitluck S."/>
            <person name="Ovchinnikova G."/>
            <person name="Pati A."/>
            <person name="Ivanova N."/>
            <person name="Mavrommatis K."/>
            <person name="Chen A."/>
            <person name="Palaniappan K."/>
            <person name="Chain P."/>
            <person name="Bristow J."/>
            <person name="Eisen J.A."/>
            <person name="Markowitz V."/>
            <person name="Hugenholtz P."/>
            <person name="Goker M."/>
            <person name="Rohde M."/>
            <person name="Kyrpides N.C."/>
            <person name="Klenk H.P."/>
        </authorList>
    </citation>
    <scope>NUCLEOTIDE SEQUENCE [LARGE SCALE GENOMIC DNA]</scope>
    <source>
        <strain evidence="2">ATCC 700827 / DSM 18053 / CIP 107007 / KCTC 52180 / NS114</strain>
    </source>
</reference>
<keyword evidence="2" id="KW-1185">Reference proteome</keyword>
<dbReference type="HOGENOM" id="CLU_1774450_0_0_10"/>
<evidence type="ECO:0000313" key="2">
    <source>
        <dbReference type="Proteomes" id="UP000002011"/>
    </source>
</evidence>
<proteinExistence type="predicted"/>
<evidence type="ECO:0000313" key="1">
    <source>
        <dbReference type="EMBL" id="ACT93634.1"/>
    </source>
</evidence>
<dbReference type="STRING" id="471854.Dfer_2416"/>
<name>C6W0M8_DYAFD</name>
<sequence length="146" mass="17326">MLTVSPFDNSIEVFRFIRTLRNKPVKIYFSGTLFHYTLRDSRKAIAPAFYYDHHHVTGVEKPITNLKALKETSFDSDTLSFVILDRWQQEELGNKYRPVFDPMPVFIHQINHRNWMKLGFNSWKLYQLEPGDYEKRANSKGTPRID</sequence>
<protein>
    <submittedName>
        <fullName evidence="1">Uncharacterized protein</fullName>
    </submittedName>
</protein>
<dbReference type="AlphaFoldDB" id="C6W0M8"/>
<dbReference type="Proteomes" id="UP000002011">
    <property type="component" value="Chromosome"/>
</dbReference>
<dbReference type="RefSeq" id="WP_015811884.1">
    <property type="nucleotide sequence ID" value="NC_013037.1"/>
</dbReference>
<organism evidence="1 2">
    <name type="scientific">Dyadobacter fermentans (strain ATCC 700827 / DSM 18053 / CIP 107007 / KCTC 52180 / NS114)</name>
    <dbReference type="NCBI Taxonomy" id="471854"/>
    <lineage>
        <taxon>Bacteria</taxon>
        <taxon>Pseudomonadati</taxon>
        <taxon>Bacteroidota</taxon>
        <taxon>Cytophagia</taxon>
        <taxon>Cytophagales</taxon>
        <taxon>Spirosomataceae</taxon>
        <taxon>Dyadobacter</taxon>
    </lineage>
</organism>
<dbReference type="KEGG" id="dfe:Dfer_2416"/>
<accession>C6W0M8</accession>
<dbReference type="EMBL" id="CP001619">
    <property type="protein sequence ID" value="ACT93634.1"/>
    <property type="molecule type" value="Genomic_DNA"/>
</dbReference>
<gene>
    <name evidence="1" type="ordered locus">Dfer_2416</name>
</gene>